<comment type="caution">
    <text evidence="1">The sequence shown here is derived from an EMBL/GenBank/DDBJ whole genome shotgun (WGS) entry which is preliminary data.</text>
</comment>
<organism evidence="1 2">
    <name type="scientific">Characodon lateralis</name>
    <dbReference type="NCBI Taxonomy" id="208331"/>
    <lineage>
        <taxon>Eukaryota</taxon>
        <taxon>Metazoa</taxon>
        <taxon>Chordata</taxon>
        <taxon>Craniata</taxon>
        <taxon>Vertebrata</taxon>
        <taxon>Euteleostomi</taxon>
        <taxon>Actinopterygii</taxon>
        <taxon>Neopterygii</taxon>
        <taxon>Teleostei</taxon>
        <taxon>Neoteleostei</taxon>
        <taxon>Acanthomorphata</taxon>
        <taxon>Ovalentaria</taxon>
        <taxon>Atherinomorphae</taxon>
        <taxon>Cyprinodontiformes</taxon>
        <taxon>Goodeidae</taxon>
        <taxon>Characodon</taxon>
    </lineage>
</organism>
<gene>
    <name evidence="1" type="ORF">CHARACLAT_030117</name>
</gene>
<feature type="non-terminal residue" evidence="1">
    <location>
        <position position="1"/>
    </location>
</feature>
<name>A0ABU7CUK4_9TELE</name>
<keyword evidence="2" id="KW-1185">Reference proteome</keyword>
<evidence type="ECO:0000313" key="2">
    <source>
        <dbReference type="Proteomes" id="UP001352852"/>
    </source>
</evidence>
<protein>
    <submittedName>
        <fullName evidence="1">Uncharacterized protein</fullName>
    </submittedName>
</protein>
<dbReference type="Proteomes" id="UP001352852">
    <property type="component" value="Unassembled WGS sequence"/>
</dbReference>
<evidence type="ECO:0000313" key="1">
    <source>
        <dbReference type="EMBL" id="MED6265895.1"/>
    </source>
</evidence>
<dbReference type="EMBL" id="JAHUTJ010004438">
    <property type="protein sequence ID" value="MED6265895.1"/>
    <property type="molecule type" value="Genomic_DNA"/>
</dbReference>
<proteinExistence type="predicted"/>
<reference evidence="1 2" key="1">
    <citation type="submission" date="2021-06" db="EMBL/GenBank/DDBJ databases">
        <authorList>
            <person name="Palmer J.M."/>
        </authorList>
    </citation>
    <scope>NUCLEOTIDE SEQUENCE [LARGE SCALE GENOMIC DNA]</scope>
    <source>
        <strain evidence="1 2">CL_MEX2019</strain>
        <tissue evidence="1">Muscle</tissue>
    </source>
</reference>
<accession>A0ABU7CUK4</accession>
<sequence length="89" mass="9672">HLNIMAVYILSEGSGPGSQVPPHLTRILISLLSPGINCTNKTVKGKVIHKGPLVRVEADDFILKTVIKEPGLQILLPPRMNLQLNITTV</sequence>